<name>A0A1I0RJX6_9FIRM</name>
<dbReference type="EMBL" id="FOJI01000017">
    <property type="protein sequence ID" value="SEW41236.1"/>
    <property type="molecule type" value="Genomic_DNA"/>
</dbReference>
<dbReference type="InterPro" id="IPR003593">
    <property type="entry name" value="AAA+_ATPase"/>
</dbReference>
<dbReference type="InterPro" id="IPR027417">
    <property type="entry name" value="P-loop_NTPase"/>
</dbReference>
<dbReference type="InterPro" id="IPR003439">
    <property type="entry name" value="ABC_transporter-like_ATP-bd"/>
</dbReference>
<evidence type="ECO:0000256" key="2">
    <source>
        <dbReference type="ARBA" id="ARBA00022741"/>
    </source>
</evidence>
<evidence type="ECO:0000313" key="6">
    <source>
        <dbReference type="Proteomes" id="UP000199701"/>
    </source>
</evidence>
<keyword evidence="6" id="KW-1185">Reference proteome</keyword>
<dbReference type="SMART" id="SM00382">
    <property type="entry name" value="AAA"/>
    <property type="match status" value="1"/>
</dbReference>
<dbReference type="RefSeq" id="WP_170841468.1">
    <property type="nucleotide sequence ID" value="NZ_FOJI01000017.1"/>
</dbReference>
<dbReference type="PROSITE" id="PS50893">
    <property type="entry name" value="ABC_TRANSPORTER_2"/>
    <property type="match status" value="1"/>
</dbReference>
<keyword evidence="3 5" id="KW-0067">ATP-binding</keyword>
<sequence>MVDKLKNKIEIEKLCKSYGNNHVLNSISFEFEAGKISCLMGESGIGKTTLLKVLMGLEKKDSGFVRGIDEDTNISAIFQEERLCDNLTTLGNILMVCDKTISKDTIKKQLSMVLPENVALKKVSLLSGGMRQRVAIVRAMIVSSDIVLMDEPFKGLDVDTKKVVIDYIKANQRDRTVLVVTHNIDDATMLEAPICILTKQ</sequence>
<dbReference type="AlphaFoldDB" id="A0A1I0RJX6"/>
<dbReference type="GO" id="GO:0016887">
    <property type="term" value="F:ATP hydrolysis activity"/>
    <property type="evidence" value="ECO:0007669"/>
    <property type="project" value="InterPro"/>
</dbReference>
<dbReference type="Pfam" id="PF00005">
    <property type="entry name" value="ABC_tran"/>
    <property type="match status" value="1"/>
</dbReference>
<dbReference type="PROSITE" id="PS00211">
    <property type="entry name" value="ABC_TRANSPORTER_1"/>
    <property type="match status" value="1"/>
</dbReference>
<keyword evidence="2" id="KW-0547">Nucleotide-binding</keyword>
<keyword evidence="1" id="KW-0813">Transport</keyword>
<dbReference type="STRING" id="99656.SAMN05421659_11715"/>
<organism evidence="5 6">
    <name type="scientific">[Clostridium] fimetarium</name>
    <dbReference type="NCBI Taxonomy" id="99656"/>
    <lineage>
        <taxon>Bacteria</taxon>
        <taxon>Bacillati</taxon>
        <taxon>Bacillota</taxon>
        <taxon>Clostridia</taxon>
        <taxon>Lachnospirales</taxon>
        <taxon>Lachnospiraceae</taxon>
    </lineage>
</organism>
<dbReference type="Gene3D" id="3.40.50.300">
    <property type="entry name" value="P-loop containing nucleotide triphosphate hydrolases"/>
    <property type="match status" value="1"/>
</dbReference>
<gene>
    <name evidence="5" type="ORF">SAMN05421659_11715</name>
</gene>
<dbReference type="GO" id="GO:0005524">
    <property type="term" value="F:ATP binding"/>
    <property type="evidence" value="ECO:0007669"/>
    <property type="project" value="UniProtKB-KW"/>
</dbReference>
<evidence type="ECO:0000313" key="5">
    <source>
        <dbReference type="EMBL" id="SEW41236.1"/>
    </source>
</evidence>
<evidence type="ECO:0000256" key="3">
    <source>
        <dbReference type="ARBA" id="ARBA00022840"/>
    </source>
</evidence>
<protein>
    <submittedName>
        <fullName evidence="5">NitT/TauT family transport system ATP-binding protein</fullName>
    </submittedName>
</protein>
<evidence type="ECO:0000256" key="1">
    <source>
        <dbReference type="ARBA" id="ARBA00022448"/>
    </source>
</evidence>
<reference evidence="5 6" key="1">
    <citation type="submission" date="2016-10" db="EMBL/GenBank/DDBJ databases">
        <authorList>
            <person name="de Groot N.N."/>
        </authorList>
    </citation>
    <scope>NUCLEOTIDE SEQUENCE [LARGE SCALE GENOMIC DNA]</scope>
    <source>
        <strain evidence="5 6">DSM 9179</strain>
    </source>
</reference>
<feature type="domain" description="ABC transporter" evidence="4">
    <location>
        <begin position="9"/>
        <end position="200"/>
    </location>
</feature>
<dbReference type="PANTHER" id="PTHR42781:SF8">
    <property type="entry name" value="BICARBONATE TRANSPORT ATP-BINDING PROTEIN CMPC"/>
    <property type="match status" value="1"/>
</dbReference>
<dbReference type="InterPro" id="IPR017871">
    <property type="entry name" value="ABC_transporter-like_CS"/>
</dbReference>
<dbReference type="SUPFAM" id="SSF52540">
    <property type="entry name" value="P-loop containing nucleoside triphosphate hydrolases"/>
    <property type="match status" value="1"/>
</dbReference>
<dbReference type="InterPro" id="IPR050093">
    <property type="entry name" value="ABC_SmlMolc_Importer"/>
</dbReference>
<dbReference type="PANTHER" id="PTHR42781">
    <property type="entry name" value="SPERMIDINE/PUTRESCINE IMPORT ATP-BINDING PROTEIN POTA"/>
    <property type="match status" value="1"/>
</dbReference>
<evidence type="ECO:0000259" key="4">
    <source>
        <dbReference type="PROSITE" id="PS50893"/>
    </source>
</evidence>
<proteinExistence type="predicted"/>
<dbReference type="Proteomes" id="UP000199701">
    <property type="component" value="Unassembled WGS sequence"/>
</dbReference>
<accession>A0A1I0RJX6</accession>